<keyword evidence="5 20" id="KW-0732">Signal</keyword>
<dbReference type="InterPro" id="IPR018000">
    <property type="entry name" value="Neurotransmitter_ion_chnl_CS"/>
</dbReference>
<dbReference type="InterPro" id="IPR006028">
    <property type="entry name" value="GABAA/Glycine_rcpt"/>
</dbReference>
<evidence type="ECO:0000256" key="4">
    <source>
        <dbReference type="ARBA" id="ARBA00022692"/>
    </source>
</evidence>
<evidence type="ECO:0000259" key="22">
    <source>
        <dbReference type="Pfam" id="PF02932"/>
    </source>
</evidence>
<keyword evidence="15" id="KW-0628">Postsynaptic cell membrane</keyword>
<comment type="caution">
    <text evidence="20">Lacks conserved residue(s) required for the propagation of feature annotation.</text>
</comment>
<dbReference type="InterPro" id="IPR006029">
    <property type="entry name" value="Neurotrans-gated_channel_TM"/>
</dbReference>
<keyword evidence="10" id="KW-1015">Disulfide bond</keyword>
<protein>
    <recommendedName>
        <fullName evidence="19">Gamma-aminobutyric acid receptor subunit beta</fullName>
    </recommendedName>
</protein>
<keyword evidence="7" id="KW-0770">Synapse</keyword>
<evidence type="ECO:0000256" key="1">
    <source>
        <dbReference type="ARBA" id="ARBA00010180"/>
    </source>
</evidence>
<evidence type="ECO:0000256" key="20">
    <source>
        <dbReference type="RuleBase" id="RU000687"/>
    </source>
</evidence>
<dbReference type="GeneID" id="110254020"/>
<dbReference type="CDD" id="cd19049">
    <property type="entry name" value="LGIC_TM_anion"/>
    <property type="match status" value="1"/>
</dbReference>
<evidence type="ECO:0000256" key="14">
    <source>
        <dbReference type="ARBA" id="ARBA00023214"/>
    </source>
</evidence>
<dbReference type="InterPro" id="IPR036734">
    <property type="entry name" value="Neur_chan_lig-bd_sf"/>
</dbReference>
<organism evidence="23 24">
    <name type="scientific">Exaiptasia diaphana</name>
    <name type="common">Tropical sea anemone</name>
    <name type="synonym">Aiptasia pulchella</name>
    <dbReference type="NCBI Taxonomy" id="2652724"/>
    <lineage>
        <taxon>Eukaryota</taxon>
        <taxon>Metazoa</taxon>
        <taxon>Cnidaria</taxon>
        <taxon>Anthozoa</taxon>
        <taxon>Hexacorallia</taxon>
        <taxon>Actiniaria</taxon>
        <taxon>Aiptasiidae</taxon>
        <taxon>Exaiptasia</taxon>
    </lineage>
</organism>
<evidence type="ECO:0000256" key="15">
    <source>
        <dbReference type="ARBA" id="ARBA00023257"/>
    </source>
</evidence>
<name>A0A913YVD4_EXADI</name>
<evidence type="ECO:0000259" key="21">
    <source>
        <dbReference type="Pfam" id="PF02931"/>
    </source>
</evidence>
<dbReference type="SUPFAM" id="SSF63712">
    <property type="entry name" value="Nicotinic receptor ligand binding domain-like"/>
    <property type="match status" value="1"/>
</dbReference>
<feature type="domain" description="Neurotransmitter-gated ion-channel transmembrane" evidence="22">
    <location>
        <begin position="248"/>
        <end position="327"/>
    </location>
</feature>
<evidence type="ECO:0000256" key="9">
    <source>
        <dbReference type="ARBA" id="ARBA00023136"/>
    </source>
</evidence>
<evidence type="ECO:0000256" key="8">
    <source>
        <dbReference type="ARBA" id="ARBA00023065"/>
    </source>
</evidence>
<dbReference type="Gene3D" id="2.70.170.10">
    <property type="entry name" value="Neurotransmitter-gated ion-channel ligand-binding domain"/>
    <property type="match status" value="1"/>
</dbReference>
<feature type="chain" id="PRO_5038165871" description="Gamma-aminobutyric acid receptor subunit beta" evidence="20">
    <location>
        <begin position="21"/>
        <end position="343"/>
    </location>
</feature>
<dbReference type="PRINTS" id="PR00253">
    <property type="entry name" value="GABAARECEPTR"/>
</dbReference>
<evidence type="ECO:0000256" key="6">
    <source>
        <dbReference type="ARBA" id="ARBA00022989"/>
    </source>
</evidence>
<keyword evidence="11" id="KW-0675">Receptor</keyword>
<evidence type="ECO:0000256" key="5">
    <source>
        <dbReference type="ARBA" id="ARBA00022729"/>
    </source>
</evidence>
<evidence type="ECO:0000256" key="3">
    <source>
        <dbReference type="ARBA" id="ARBA00022475"/>
    </source>
</evidence>
<dbReference type="InterPro" id="IPR006201">
    <property type="entry name" value="Neur_channel"/>
</dbReference>
<dbReference type="Proteomes" id="UP000887567">
    <property type="component" value="Unplaced"/>
</dbReference>
<keyword evidence="12" id="KW-0869">Chloride channel</keyword>
<dbReference type="PRINTS" id="PR00252">
    <property type="entry name" value="NRIONCHANNEL"/>
</dbReference>
<proteinExistence type="inferred from homology"/>
<evidence type="ECO:0000256" key="17">
    <source>
        <dbReference type="ARBA" id="ARBA00023303"/>
    </source>
</evidence>
<keyword evidence="2 20" id="KW-0813">Transport</keyword>
<dbReference type="NCBIfam" id="TIGR00860">
    <property type="entry name" value="LIC"/>
    <property type="match status" value="1"/>
</dbReference>
<dbReference type="Pfam" id="PF02931">
    <property type="entry name" value="Neur_chan_LBD"/>
    <property type="match status" value="1"/>
</dbReference>
<feature type="transmembrane region" description="Helical" evidence="20">
    <location>
        <begin position="306"/>
        <end position="334"/>
    </location>
</feature>
<accession>A0A913YVD4</accession>
<evidence type="ECO:0000256" key="13">
    <source>
        <dbReference type="ARBA" id="ARBA00023180"/>
    </source>
</evidence>
<evidence type="ECO:0000313" key="23">
    <source>
        <dbReference type="EnsemblMetazoa" id="XP_028519480.1"/>
    </source>
</evidence>
<feature type="signal peptide" evidence="20">
    <location>
        <begin position="1"/>
        <end position="20"/>
    </location>
</feature>
<dbReference type="KEGG" id="epa:110254020"/>
<dbReference type="PROSITE" id="PS00236">
    <property type="entry name" value="NEUROTR_ION_CHANNEL"/>
    <property type="match status" value="1"/>
</dbReference>
<keyword evidence="6 20" id="KW-1133">Transmembrane helix</keyword>
<dbReference type="GO" id="GO:0005230">
    <property type="term" value="F:extracellular ligand-gated monoatomic ion channel activity"/>
    <property type="evidence" value="ECO:0007669"/>
    <property type="project" value="InterPro"/>
</dbReference>
<evidence type="ECO:0000256" key="19">
    <source>
        <dbReference type="ARBA" id="ARBA00071250"/>
    </source>
</evidence>
<evidence type="ECO:0000313" key="24">
    <source>
        <dbReference type="Proteomes" id="UP000887567"/>
    </source>
</evidence>
<keyword evidence="3" id="KW-1003">Cell membrane</keyword>
<keyword evidence="13" id="KW-0325">Glycoprotein</keyword>
<dbReference type="EnsemblMetazoa" id="XM_028663679.1">
    <property type="protein sequence ID" value="XP_028519480.1"/>
    <property type="gene ID" value="LOC110254020"/>
</dbReference>
<keyword evidence="16" id="KW-1071">Ligand-gated ion channel</keyword>
<comment type="subcellular location">
    <subcellularLocation>
        <location evidence="18">Postsynaptic cell membrane</location>
        <topology evidence="18">Multi-pass membrane protein</topology>
    </subcellularLocation>
</comment>
<evidence type="ECO:0000256" key="12">
    <source>
        <dbReference type="ARBA" id="ARBA00023173"/>
    </source>
</evidence>
<dbReference type="GO" id="GO:0004888">
    <property type="term" value="F:transmembrane signaling receptor activity"/>
    <property type="evidence" value="ECO:0007669"/>
    <property type="project" value="InterPro"/>
</dbReference>
<evidence type="ECO:0000256" key="2">
    <source>
        <dbReference type="ARBA" id="ARBA00022448"/>
    </source>
</evidence>
<dbReference type="FunFam" id="2.70.170.10:FF:000021">
    <property type="entry name" value="Gamma-aminobutyric acid receptor isoform 3b"/>
    <property type="match status" value="1"/>
</dbReference>
<dbReference type="Gene3D" id="1.20.58.390">
    <property type="entry name" value="Neurotransmitter-gated ion-channel transmembrane domain"/>
    <property type="match status" value="1"/>
</dbReference>
<dbReference type="GO" id="GO:0045211">
    <property type="term" value="C:postsynaptic membrane"/>
    <property type="evidence" value="ECO:0007669"/>
    <property type="project" value="UniProtKB-SubCell"/>
</dbReference>
<keyword evidence="14" id="KW-0868">Chloride</keyword>
<keyword evidence="4 20" id="KW-0812">Transmembrane</keyword>
<dbReference type="PANTHER" id="PTHR18945">
    <property type="entry name" value="NEUROTRANSMITTER GATED ION CHANNEL"/>
    <property type="match status" value="1"/>
</dbReference>
<evidence type="ECO:0000256" key="7">
    <source>
        <dbReference type="ARBA" id="ARBA00023018"/>
    </source>
</evidence>
<dbReference type="Pfam" id="PF02932">
    <property type="entry name" value="Neur_chan_memb"/>
    <property type="match status" value="1"/>
</dbReference>
<dbReference type="OMA" id="CFLNCCH"/>
<evidence type="ECO:0000256" key="18">
    <source>
        <dbReference type="ARBA" id="ARBA00034104"/>
    </source>
</evidence>
<dbReference type="SUPFAM" id="SSF90112">
    <property type="entry name" value="Neurotransmitter-gated ion-channel transmembrane pore"/>
    <property type="match status" value="1"/>
</dbReference>
<evidence type="ECO:0000256" key="10">
    <source>
        <dbReference type="ARBA" id="ARBA00023157"/>
    </source>
</evidence>
<dbReference type="InterPro" id="IPR006202">
    <property type="entry name" value="Neur_chan_lig-bd"/>
</dbReference>
<dbReference type="CDD" id="cd18990">
    <property type="entry name" value="LGIC_ECD_GABAAR"/>
    <property type="match status" value="1"/>
</dbReference>
<dbReference type="GO" id="GO:0034707">
    <property type="term" value="C:chloride channel complex"/>
    <property type="evidence" value="ECO:0007669"/>
    <property type="project" value="UniProtKB-KW"/>
</dbReference>
<keyword evidence="17 20" id="KW-0407">Ion channel</keyword>
<sequence>MSNYIFYIFIFCSWSPNCICQSYKDSNGTTGGIKTITGVLNKLLTGYDRRVRPNYEGGPVVVTVGFTLLSIDSINVIDMDFSLDMFLRQEWTDERLDHGTNDTMFLSNHVMDRVWLPDSYFVNSKDAKFHTVTTANRMIMLGPKGKVKYNARVTVKAYCSMDLKEFPMDTQFCSLVFESYGYIDKHITFLWEPNMKPVPESLKELPQYKLNGLKLSYTYTIYIVGNWSGLNATFEFERTYSYFIYHAYAPSAIIVIISWIGFVLPRDKPPARITLGVTSVLTVVTILTMLSNHVAKVNYVKRIDQYLIGCFLFVFGSLLEYAVVLFLGTVTFQYGAWNYEEGY</sequence>
<evidence type="ECO:0000256" key="16">
    <source>
        <dbReference type="ARBA" id="ARBA00023286"/>
    </source>
</evidence>
<dbReference type="AlphaFoldDB" id="A0A913YVD4"/>
<keyword evidence="24" id="KW-1185">Reference proteome</keyword>
<dbReference type="InterPro" id="IPR038050">
    <property type="entry name" value="Neuro_actylchol_rec"/>
</dbReference>
<dbReference type="InterPro" id="IPR036719">
    <property type="entry name" value="Neuro-gated_channel_TM_sf"/>
</dbReference>
<feature type="transmembrane region" description="Helical" evidence="20">
    <location>
        <begin position="242"/>
        <end position="261"/>
    </location>
</feature>
<reference evidence="23" key="1">
    <citation type="submission" date="2022-11" db="UniProtKB">
        <authorList>
            <consortium name="EnsemblMetazoa"/>
        </authorList>
    </citation>
    <scope>IDENTIFICATION</scope>
</reference>
<keyword evidence="8 20" id="KW-0406">Ion transport</keyword>
<dbReference type="OrthoDB" id="407674at2759"/>
<evidence type="ECO:0000256" key="11">
    <source>
        <dbReference type="ARBA" id="ARBA00023170"/>
    </source>
</evidence>
<feature type="domain" description="Neurotransmitter-gated ion-channel ligand-binding" evidence="21">
    <location>
        <begin position="39"/>
        <end position="218"/>
    </location>
</feature>
<dbReference type="RefSeq" id="XP_028519480.1">
    <property type="nucleotide sequence ID" value="XM_028663679.1"/>
</dbReference>
<dbReference type="GO" id="GO:0005254">
    <property type="term" value="F:chloride channel activity"/>
    <property type="evidence" value="ECO:0007669"/>
    <property type="project" value="UniProtKB-KW"/>
</dbReference>
<comment type="similarity">
    <text evidence="1">Belongs to the ligand-gated ion channel (TC 1.A.9) family. Gamma-aminobutyric acid receptor (TC 1.A.9.5) subfamily.</text>
</comment>
<keyword evidence="9 20" id="KW-0472">Membrane</keyword>
<feature type="transmembrane region" description="Helical" evidence="20">
    <location>
        <begin position="273"/>
        <end position="294"/>
    </location>
</feature>